<keyword evidence="3 6" id="KW-0479">Metal-binding</keyword>
<evidence type="ECO:0000256" key="3">
    <source>
        <dbReference type="ARBA" id="ARBA00022723"/>
    </source>
</evidence>
<organism evidence="8 9">
    <name type="scientific">Steroidobacter agaridevorans</name>
    <dbReference type="NCBI Taxonomy" id="2695856"/>
    <lineage>
        <taxon>Bacteria</taxon>
        <taxon>Pseudomonadati</taxon>
        <taxon>Pseudomonadota</taxon>
        <taxon>Gammaproteobacteria</taxon>
        <taxon>Steroidobacterales</taxon>
        <taxon>Steroidobacteraceae</taxon>
        <taxon>Steroidobacter</taxon>
    </lineage>
</organism>
<comment type="caution">
    <text evidence="8">The sequence shown here is derived from an EMBL/GenBank/DDBJ whole genome shotgun (WGS) entry which is preliminary data.</text>
</comment>
<evidence type="ECO:0000256" key="1">
    <source>
        <dbReference type="ARBA" id="ARBA00022448"/>
    </source>
</evidence>
<feature type="domain" description="Cytochrome c" evidence="7">
    <location>
        <begin position="48"/>
        <end position="138"/>
    </location>
</feature>
<dbReference type="PANTHER" id="PTHR35008">
    <property type="entry name" value="BLL4482 PROTEIN-RELATED"/>
    <property type="match status" value="1"/>
</dbReference>
<dbReference type="InterPro" id="IPR036909">
    <property type="entry name" value="Cyt_c-like_dom_sf"/>
</dbReference>
<dbReference type="GO" id="GO:0009055">
    <property type="term" value="F:electron transfer activity"/>
    <property type="evidence" value="ECO:0007669"/>
    <property type="project" value="InterPro"/>
</dbReference>
<dbReference type="PANTHER" id="PTHR35008:SF8">
    <property type="entry name" value="ALCOHOL DEHYDROGENASE CYTOCHROME C SUBUNIT"/>
    <property type="match status" value="1"/>
</dbReference>
<dbReference type="Gene3D" id="1.10.760.10">
    <property type="entry name" value="Cytochrome c-like domain"/>
    <property type="match status" value="1"/>
</dbReference>
<dbReference type="PROSITE" id="PS51007">
    <property type="entry name" value="CYTC"/>
    <property type="match status" value="1"/>
</dbReference>
<gene>
    <name evidence="8" type="ORF">GCM10011487_61650</name>
</gene>
<keyword evidence="9" id="KW-1185">Reference proteome</keyword>
<keyword evidence="5 6" id="KW-0408">Iron</keyword>
<evidence type="ECO:0000313" key="8">
    <source>
        <dbReference type="EMBL" id="GFE84165.1"/>
    </source>
</evidence>
<name>A0A829YLI4_9GAMM</name>
<dbReference type="EMBL" id="BLJN01000008">
    <property type="protein sequence ID" value="GFE84165.1"/>
    <property type="molecule type" value="Genomic_DNA"/>
</dbReference>
<accession>A0A829YLI4</accession>
<dbReference type="SUPFAM" id="SSF46626">
    <property type="entry name" value="Cytochrome c"/>
    <property type="match status" value="1"/>
</dbReference>
<evidence type="ECO:0000259" key="7">
    <source>
        <dbReference type="PROSITE" id="PS51007"/>
    </source>
</evidence>
<evidence type="ECO:0000256" key="6">
    <source>
        <dbReference type="PROSITE-ProRule" id="PRU00433"/>
    </source>
</evidence>
<evidence type="ECO:0000256" key="4">
    <source>
        <dbReference type="ARBA" id="ARBA00022982"/>
    </source>
</evidence>
<dbReference type="PRINTS" id="PR00605">
    <property type="entry name" value="CYTCHROMECIC"/>
</dbReference>
<evidence type="ECO:0000313" key="9">
    <source>
        <dbReference type="Proteomes" id="UP000445000"/>
    </source>
</evidence>
<dbReference type="Pfam" id="PF13442">
    <property type="entry name" value="Cytochrome_CBB3"/>
    <property type="match status" value="1"/>
</dbReference>
<dbReference type="InterPro" id="IPR051459">
    <property type="entry name" value="Cytochrome_c-type_DH"/>
</dbReference>
<keyword evidence="4" id="KW-0249">Electron transport</keyword>
<dbReference type="GO" id="GO:0005506">
    <property type="term" value="F:iron ion binding"/>
    <property type="evidence" value="ECO:0007669"/>
    <property type="project" value="InterPro"/>
</dbReference>
<dbReference type="GO" id="GO:0020037">
    <property type="term" value="F:heme binding"/>
    <property type="evidence" value="ECO:0007669"/>
    <property type="project" value="InterPro"/>
</dbReference>
<proteinExistence type="predicted"/>
<dbReference type="InterPro" id="IPR008168">
    <property type="entry name" value="Cyt_C_IC"/>
</dbReference>
<evidence type="ECO:0000256" key="5">
    <source>
        <dbReference type="ARBA" id="ARBA00023004"/>
    </source>
</evidence>
<dbReference type="AlphaFoldDB" id="A0A829YLI4"/>
<dbReference type="Proteomes" id="UP000445000">
    <property type="component" value="Unassembled WGS sequence"/>
</dbReference>
<reference evidence="9" key="1">
    <citation type="submission" date="2020-01" db="EMBL/GenBank/DDBJ databases">
        <title>'Steroidobacter agaridevorans' sp. nov., agar-degrading bacteria isolated from rhizosphere soils.</title>
        <authorList>
            <person name="Ikenaga M."/>
            <person name="Kataoka M."/>
            <person name="Murouchi A."/>
            <person name="Katsuragi S."/>
            <person name="Sakai M."/>
        </authorList>
    </citation>
    <scope>NUCLEOTIDE SEQUENCE [LARGE SCALE GENOMIC DNA]</scope>
    <source>
        <strain evidence="9">YU21-B</strain>
    </source>
</reference>
<keyword evidence="1" id="KW-0813">Transport</keyword>
<protein>
    <recommendedName>
        <fullName evidence="7">Cytochrome c domain-containing protein</fullName>
    </recommendedName>
</protein>
<sequence>MLGLAGLLGIYGVGYILIENPNTSPAWGDGRTLAELSAGGVSAPGNAANALDGSALFTARCAACHQASGTGLAGVFPPLANSEWVKGAERTLVAIVLHGVEGELTVSSTKYNGVMPPFKEMLSDEEIAAIASYIRNAWGNGAGPIAAQVVADMRKETGERGPLRGDEELARFGQ</sequence>
<keyword evidence="2 6" id="KW-0349">Heme</keyword>
<dbReference type="InterPro" id="IPR009056">
    <property type="entry name" value="Cyt_c-like_dom"/>
</dbReference>
<evidence type="ECO:0000256" key="2">
    <source>
        <dbReference type="ARBA" id="ARBA00022617"/>
    </source>
</evidence>